<dbReference type="Proteomes" id="UP001163603">
    <property type="component" value="Chromosome 7"/>
</dbReference>
<evidence type="ECO:0000313" key="1">
    <source>
        <dbReference type="EMBL" id="KAJ0034366.1"/>
    </source>
</evidence>
<evidence type="ECO:0000313" key="2">
    <source>
        <dbReference type="Proteomes" id="UP001163603"/>
    </source>
</evidence>
<name>A0ACC0YB90_9ROSI</name>
<proteinExistence type="predicted"/>
<gene>
    <name evidence="1" type="ORF">Pint_24637</name>
</gene>
<organism evidence="1 2">
    <name type="scientific">Pistacia integerrima</name>
    <dbReference type="NCBI Taxonomy" id="434235"/>
    <lineage>
        <taxon>Eukaryota</taxon>
        <taxon>Viridiplantae</taxon>
        <taxon>Streptophyta</taxon>
        <taxon>Embryophyta</taxon>
        <taxon>Tracheophyta</taxon>
        <taxon>Spermatophyta</taxon>
        <taxon>Magnoliopsida</taxon>
        <taxon>eudicotyledons</taxon>
        <taxon>Gunneridae</taxon>
        <taxon>Pentapetalae</taxon>
        <taxon>rosids</taxon>
        <taxon>malvids</taxon>
        <taxon>Sapindales</taxon>
        <taxon>Anacardiaceae</taxon>
        <taxon>Pistacia</taxon>
    </lineage>
</organism>
<dbReference type="EMBL" id="CM047742">
    <property type="protein sequence ID" value="KAJ0034366.1"/>
    <property type="molecule type" value="Genomic_DNA"/>
</dbReference>
<accession>A0ACC0YB90</accession>
<keyword evidence="2" id="KW-1185">Reference proteome</keyword>
<protein>
    <submittedName>
        <fullName evidence="1">Uncharacterized protein</fullName>
    </submittedName>
</protein>
<sequence length="661" mass="74978">MEVESALHSCKVHQSRAITSRVHGFFHLTAVSFLLYYRLTNLFHQNNTLPSFAWALITVSEFILAFIWALTQAFRWLPVTRSVSVENIPSDVSLPGIDVFVCTADPKKEPTVEVMNTVISALALDYPPEKLSVYLSDDGGSYISLYAIKEAFEFAKSWTPFCKNNGLKTRCPEAYFSMLADDERLFWSDEFKVQEEEIKSKYENFKSNVEKVGEKDENNCVAMDRPAFVEIIHDNRKDNIEFKDEQTKMPGLVYVSRERRPSFPHRFKAGALNTLLRVSGIISNAPYILVLDCDMFCNDPNSAKQAMCFHLDPQMSHNLSFVQYPQVFYNVSKNDIYDGQSRSAYKTKWQGMDGLRGPLLSGTGFYMKRNALFGSPNQEGKYLAEPEKNFGTSGKLIESLKSNKEQDVTRQEDSSDSIVEEAKRLASCSYEENTKWGYLLHCKGWKSVYLYPKRPCFLGCTTIDMKDAMVQLMKWSSELIKIALSRFSPLTYGMSRMSFFQSMCYGYFTFQPLLSVALLLYGIVPPLCLLSGTTLYPKLIAFIAINVRFQVHVSGSLFGCLDMMMKRIGIKKANLRLTNKAVDKEKLEKYEKGIFDFEGAKMFTAPLAILALLNMVCFFGGVIRVVLQNNMEQMFGQVFLSSLNLILSLPILAGMIAGKGK</sequence>
<comment type="caution">
    <text evidence="1">The sequence shown here is derived from an EMBL/GenBank/DDBJ whole genome shotgun (WGS) entry which is preliminary data.</text>
</comment>
<reference evidence="2" key="1">
    <citation type="journal article" date="2023" name="G3 (Bethesda)">
        <title>Genome assembly and association tests identify interacting loci associated with vigor, precocity, and sex in interspecific pistachio rootstocks.</title>
        <authorList>
            <person name="Palmer W."/>
            <person name="Jacygrad E."/>
            <person name="Sagayaradj S."/>
            <person name="Cavanaugh K."/>
            <person name="Han R."/>
            <person name="Bertier L."/>
            <person name="Beede B."/>
            <person name="Kafkas S."/>
            <person name="Golino D."/>
            <person name="Preece J."/>
            <person name="Michelmore R."/>
        </authorList>
    </citation>
    <scope>NUCLEOTIDE SEQUENCE [LARGE SCALE GENOMIC DNA]</scope>
</reference>